<dbReference type="EMBL" id="NPIC01000001">
    <property type="protein sequence ID" value="RDL41082.1"/>
    <property type="molecule type" value="Genomic_DNA"/>
</dbReference>
<feature type="signal peptide" evidence="2">
    <location>
        <begin position="1"/>
        <end position="34"/>
    </location>
</feature>
<feature type="transmembrane region" description="Helical" evidence="1">
    <location>
        <begin position="397"/>
        <end position="415"/>
    </location>
</feature>
<reference evidence="3 4" key="1">
    <citation type="journal article" date="2018" name="IMA Fungus">
        <title>IMA Genome-F 9: Draft genome sequence of Annulohypoxylon stygium, Aspergillus mulundensis, Berkeleyomyces basicola (syn. Thielaviopsis basicola), Ceratocystis smalleyi, two Cercospora beticola strains, Coleophoma cylindrospora, Fusarium fracticaudum, Phialophora cf. hyalina, and Morchella septimelata.</title>
        <authorList>
            <person name="Wingfield B.D."/>
            <person name="Bills G.F."/>
            <person name="Dong Y."/>
            <person name="Huang W."/>
            <person name="Nel W.J."/>
            <person name="Swalarsk-Parry B.S."/>
            <person name="Vaghefi N."/>
            <person name="Wilken P.M."/>
            <person name="An Z."/>
            <person name="de Beer Z.W."/>
            <person name="De Vos L."/>
            <person name="Chen L."/>
            <person name="Duong T.A."/>
            <person name="Gao Y."/>
            <person name="Hammerbacher A."/>
            <person name="Kikkert J.R."/>
            <person name="Li Y."/>
            <person name="Li H."/>
            <person name="Li K."/>
            <person name="Li Q."/>
            <person name="Liu X."/>
            <person name="Ma X."/>
            <person name="Naidoo K."/>
            <person name="Pethybridge S.J."/>
            <person name="Sun J."/>
            <person name="Steenkamp E.T."/>
            <person name="van der Nest M.A."/>
            <person name="van Wyk S."/>
            <person name="Wingfield M.J."/>
            <person name="Xiong C."/>
            <person name="Yue Q."/>
            <person name="Zhang X."/>
        </authorList>
    </citation>
    <scope>NUCLEOTIDE SEQUENCE [LARGE SCALE GENOMIC DNA]</scope>
    <source>
        <strain evidence="3 4">BP 5553</strain>
    </source>
</reference>
<keyword evidence="1" id="KW-0812">Transmembrane</keyword>
<keyword evidence="1" id="KW-1133">Transmembrane helix</keyword>
<proteinExistence type="predicted"/>
<dbReference type="PANTHER" id="PTHR31048">
    <property type="entry name" value="OS03G0233200 PROTEIN"/>
    <property type="match status" value="1"/>
</dbReference>
<dbReference type="GeneID" id="43593910"/>
<evidence type="ECO:0000313" key="3">
    <source>
        <dbReference type="EMBL" id="RDL41082.1"/>
    </source>
</evidence>
<feature type="chain" id="PRO_5016580021" evidence="2">
    <location>
        <begin position="35"/>
        <end position="416"/>
    </location>
</feature>
<name>A0A370TZX4_9HELO</name>
<dbReference type="Gene3D" id="2.60.110.10">
    <property type="entry name" value="Thaumatin"/>
    <property type="match status" value="1"/>
</dbReference>
<dbReference type="SUPFAM" id="SSF49870">
    <property type="entry name" value="Osmotin, thaumatin-like protein"/>
    <property type="match status" value="1"/>
</dbReference>
<dbReference type="Proteomes" id="UP000254866">
    <property type="component" value="Unassembled WGS sequence"/>
</dbReference>
<accession>A0A370TZX4</accession>
<sequence>MRTMKPLHWAGVDYSLLQILLAALLLCSRPFAVADKNDALHRPRRNSSPTKRAGSIPLLITNRCGETLWPGIETQEGTAPEEGGFELAAGKSKNLTVGGDWQGRIWGRTNCSFNADGTASSKGDNTAACDSGDCGGVLNCVVTGSTPVTLAEFDLSGGVNKNQTFYDISLVDGYNLPLSIIYLPGDNPKLQDIPPNLTNPACIATAGHLADPAPSGWNGGASNSSYPIPYEDSMSSTDVAKWCPWPLQVKQPTKPGAGIYPYPDDHIERPIFDPCLSGCAKTNSPEDCCTGKYKDPNKCKPNLFAKAAKAVCPDAYSYAFDDQTSTFIIPNGGGWEIRFCPEGRSTNILKTFSTQLHELNAAGGATKSIQEACRNRTLIREAGRSGAGRTRDGLRGMSGNLVALLMVVSWIGFIFY</sequence>
<organism evidence="3 4">
    <name type="scientific">Venustampulla echinocandica</name>
    <dbReference type="NCBI Taxonomy" id="2656787"/>
    <lineage>
        <taxon>Eukaryota</taxon>
        <taxon>Fungi</taxon>
        <taxon>Dikarya</taxon>
        <taxon>Ascomycota</taxon>
        <taxon>Pezizomycotina</taxon>
        <taxon>Leotiomycetes</taxon>
        <taxon>Helotiales</taxon>
        <taxon>Pleuroascaceae</taxon>
        <taxon>Venustampulla</taxon>
    </lineage>
</organism>
<evidence type="ECO:0000313" key="4">
    <source>
        <dbReference type="Proteomes" id="UP000254866"/>
    </source>
</evidence>
<keyword evidence="1" id="KW-0472">Membrane</keyword>
<dbReference type="PROSITE" id="PS51367">
    <property type="entry name" value="THAUMATIN_2"/>
    <property type="match status" value="1"/>
</dbReference>
<dbReference type="AlphaFoldDB" id="A0A370TZX4"/>
<gene>
    <name evidence="3" type="ORF">BP5553_01061</name>
</gene>
<dbReference type="SMART" id="SM00205">
    <property type="entry name" value="THN"/>
    <property type="match status" value="1"/>
</dbReference>
<comment type="caution">
    <text evidence="3">The sequence shown here is derived from an EMBL/GenBank/DDBJ whole genome shotgun (WGS) entry which is preliminary data.</text>
</comment>
<keyword evidence="2" id="KW-0732">Signal</keyword>
<dbReference type="InterPro" id="IPR001938">
    <property type="entry name" value="Thaumatin"/>
</dbReference>
<dbReference type="OrthoDB" id="430315at2759"/>
<dbReference type="RefSeq" id="XP_031873738.1">
    <property type="nucleotide sequence ID" value="XM_032009684.1"/>
</dbReference>
<dbReference type="STRING" id="2656787.A0A370TZX4"/>
<dbReference type="InterPro" id="IPR037176">
    <property type="entry name" value="Osmotin/thaumatin-like_sf"/>
</dbReference>
<evidence type="ECO:0000256" key="1">
    <source>
        <dbReference type="SAM" id="Phobius"/>
    </source>
</evidence>
<evidence type="ECO:0000256" key="2">
    <source>
        <dbReference type="SAM" id="SignalP"/>
    </source>
</evidence>
<dbReference type="Pfam" id="PF00314">
    <property type="entry name" value="Thaumatin"/>
    <property type="match status" value="1"/>
</dbReference>
<dbReference type="PRINTS" id="PR00347">
    <property type="entry name" value="THAUMATIN"/>
</dbReference>
<protein>
    <submittedName>
        <fullName evidence="3">Osmotin, thaumatin-like protein</fullName>
    </submittedName>
</protein>
<keyword evidence="4" id="KW-1185">Reference proteome</keyword>